<dbReference type="PROSITE" id="PS50950">
    <property type="entry name" value="ZF_THAP"/>
    <property type="match status" value="1"/>
</dbReference>
<keyword evidence="3" id="KW-0862">Zinc</keyword>
<dbReference type="AlphaFoldDB" id="A0A6P8H5P0"/>
<dbReference type="InterPro" id="IPR006612">
    <property type="entry name" value="THAP_Znf"/>
</dbReference>
<evidence type="ECO:0000256" key="2">
    <source>
        <dbReference type="ARBA" id="ARBA00022771"/>
    </source>
</evidence>
<evidence type="ECO:0000313" key="8">
    <source>
        <dbReference type="RefSeq" id="XP_031551689.1"/>
    </source>
</evidence>
<dbReference type="Pfam" id="PF05485">
    <property type="entry name" value="THAP"/>
    <property type="match status" value="1"/>
</dbReference>
<dbReference type="FunCoup" id="A0A6P8H5P0">
    <property type="interactions" value="965"/>
</dbReference>
<proteinExistence type="predicted"/>
<feature type="domain" description="THAP-type" evidence="6">
    <location>
        <begin position="1"/>
        <end position="74"/>
    </location>
</feature>
<gene>
    <name evidence="8" type="primary">LOC116288964</name>
</gene>
<accession>A0A6P8H5P0</accession>
<dbReference type="OrthoDB" id="5971057at2759"/>
<dbReference type="RefSeq" id="XP_031551689.1">
    <property type="nucleotide sequence ID" value="XM_031695829.1"/>
</dbReference>
<protein>
    <submittedName>
        <fullName evidence="8">THAP domain-containing protein 11-like</fullName>
    </submittedName>
</protein>
<dbReference type="GO" id="GO:0003677">
    <property type="term" value="F:DNA binding"/>
    <property type="evidence" value="ECO:0007669"/>
    <property type="project" value="UniProtKB-UniRule"/>
</dbReference>
<evidence type="ECO:0000313" key="7">
    <source>
        <dbReference type="Proteomes" id="UP000515163"/>
    </source>
</evidence>
<dbReference type="Proteomes" id="UP000515163">
    <property type="component" value="Unplaced"/>
</dbReference>
<evidence type="ECO:0000256" key="4">
    <source>
        <dbReference type="ARBA" id="ARBA00023125"/>
    </source>
</evidence>
<evidence type="ECO:0000256" key="3">
    <source>
        <dbReference type="ARBA" id="ARBA00022833"/>
    </source>
</evidence>
<organism evidence="7 8">
    <name type="scientific">Actinia tenebrosa</name>
    <name type="common">Australian red waratah sea anemone</name>
    <dbReference type="NCBI Taxonomy" id="6105"/>
    <lineage>
        <taxon>Eukaryota</taxon>
        <taxon>Metazoa</taxon>
        <taxon>Cnidaria</taxon>
        <taxon>Anthozoa</taxon>
        <taxon>Hexacorallia</taxon>
        <taxon>Actiniaria</taxon>
        <taxon>Actiniidae</taxon>
        <taxon>Actinia</taxon>
    </lineage>
</organism>
<dbReference type="SUPFAM" id="SSF57716">
    <property type="entry name" value="Glucocorticoid receptor-like (DNA-binding domain)"/>
    <property type="match status" value="1"/>
</dbReference>
<dbReference type="GO" id="GO:0008270">
    <property type="term" value="F:zinc ion binding"/>
    <property type="evidence" value="ECO:0007669"/>
    <property type="project" value="UniProtKB-KW"/>
</dbReference>
<name>A0A6P8H5P0_ACTTE</name>
<keyword evidence="7" id="KW-1185">Reference proteome</keyword>
<keyword evidence="4 5" id="KW-0238">DNA-binding</keyword>
<evidence type="ECO:0000256" key="5">
    <source>
        <dbReference type="PROSITE-ProRule" id="PRU00309"/>
    </source>
</evidence>
<evidence type="ECO:0000259" key="6">
    <source>
        <dbReference type="PROSITE" id="PS50950"/>
    </source>
</evidence>
<feature type="non-terminal residue" evidence="8">
    <location>
        <position position="145"/>
    </location>
</feature>
<evidence type="ECO:0000256" key="1">
    <source>
        <dbReference type="ARBA" id="ARBA00022723"/>
    </source>
</evidence>
<keyword evidence="2 5" id="KW-0863">Zinc-finger</keyword>
<keyword evidence="1" id="KW-0479">Metal-binding</keyword>
<dbReference type="KEGG" id="aten:116288964"/>
<reference evidence="8" key="1">
    <citation type="submission" date="2025-08" db="UniProtKB">
        <authorList>
            <consortium name="RefSeq"/>
        </authorList>
    </citation>
    <scope>IDENTIFICATION</scope>
    <source>
        <tissue evidence="8">Tentacle</tissue>
    </source>
</reference>
<sequence>MGKYNCCVPNCTNNWRNSPGLKFHALPGDPKVPREYKRLIRNDNLRVSSTSTKNCCKHFPGGERCSRTQLPSIFTWSKAIHKRREIVKNEVPKKSNTPGSSTSTVIESTVTSINMDDQHIFEERKCLPHIFVLVEDTLRLSFLIS</sequence>
<dbReference type="InParanoid" id="A0A6P8H5P0"/>
<dbReference type="GeneID" id="116288964"/>